<evidence type="ECO:0000313" key="8">
    <source>
        <dbReference type="Proteomes" id="UP001162131"/>
    </source>
</evidence>
<comment type="caution">
    <text evidence="7">The sequence shown here is derived from an EMBL/GenBank/DDBJ whole genome shotgun (WGS) entry which is preliminary data.</text>
</comment>
<name>A0AAU9JXZ7_9CILI</name>
<evidence type="ECO:0000259" key="5">
    <source>
        <dbReference type="PROSITE" id="PS50089"/>
    </source>
</evidence>
<organism evidence="7 8">
    <name type="scientific">Blepharisma stoltei</name>
    <dbReference type="NCBI Taxonomy" id="1481888"/>
    <lineage>
        <taxon>Eukaryota</taxon>
        <taxon>Sar</taxon>
        <taxon>Alveolata</taxon>
        <taxon>Ciliophora</taxon>
        <taxon>Postciliodesmatophora</taxon>
        <taxon>Heterotrichea</taxon>
        <taxon>Heterotrichida</taxon>
        <taxon>Blepharismidae</taxon>
        <taxon>Blepharisma</taxon>
    </lineage>
</organism>
<feature type="domain" description="TRAF-type" evidence="6">
    <location>
        <begin position="205"/>
        <end position="249"/>
    </location>
</feature>
<accession>A0AAU9JXZ7</accession>
<feature type="zinc finger region" description="TRAF-type" evidence="4">
    <location>
        <begin position="351"/>
        <end position="406"/>
    </location>
</feature>
<dbReference type="SUPFAM" id="SSF57850">
    <property type="entry name" value="RING/U-box"/>
    <property type="match status" value="1"/>
</dbReference>
<dbReference type="Proteomes" id="UP001162131">
    <property type="component" value="Unassembled WGS sequence"/>
</dbReference>
<dbReference type="EMBL" id="CAJZBQ010000052">
    <property type="protein sequence ID" value="CAG9330844.1"/>
    <property type="molecule type" value="Genomic_DNA"/>
</dbReference>
<dbReference type="InterPro" id="IPR001293">
    <property type="entry name" value="Znf_TRAF"/>
</dbReference>
<evidence type="ECO:0000256" key="2">
    <source>
        <dbReference type="ARBA" id="ARBA00022771"/>
    </source>
</evidence>
<feature type="zinc finger region" description="TRAF-type" evidence="4">
    <location>
        <begin position="261"/>
        <end position="321"/>
    </location>
</feature>
<evidence type="ECO:0000256" key="4">
    <source>
        <dbReference type="PROSITE-ProRule" id="PRU00207"/>
    </source>
</evidence>
<evidence type="ECO:0000256" key="3">
    <source>
        <dbReference type="ARBA" id="ARBA00022833"/>
    </source>
</evidence>
<dbReference type="SMART" id="SM00184">
    <property type="entry name" value="RING"/>
    <property type="match status" value="1"/>
</dbReference>
<dbReference type="PROSITE" id="PS50145">
    <property type="entry name" value="ZF_TRAF"/>
    <property type="match status" value="3"/>
</dbReference>
<dbReference type="InterPro" id="IPR001841">
    <property type="entry name" value="Znf_RING"/>
</dbReference>
<evidence type="ECO:0000313" key="7">
    <source>
        <dbReference type="EMBL" id="CAG9330844.1"/>
    </source>
</evidence>
<feature type="domain" description="TRAF-type" evidence="6">
    <location>
        <begin position="261"/>
        <end position="321"/>
    </location>
</feature>
<proteinExistence type="predicted"/>
<dbReference type="SUPFAM" id="SSF49599">
    <property type="entry name" value="TRAF domain-like"/>
    <property type="match status" value="3"/>
</dbReference>
<keyword evidence="1 4" id="KW-0479">Metal-binding</keyword>
<dbReference type="PANTHER" id="PTHR10131:SF94">
    <property type="entry name" value="TNF RECEPTOR-ASSOCIATED FACTOR 4"/>
    <property type="match status" value="1"/>
</dbReference>
<feature type="domain" description="RING-type" evidence="5">
    <location>
        <begin position="130"/>
        <end position="165"/>
    </location>
</feature>
<dbReference type="Pfam" id="PF02176">
    <property type="entry name" value="zf-TRAF"/>
    <property type="match status" value="2"/>
</dbReference>
<evidence type="ECO:0000259" key="6">
    <source>
        <dbReference type="PROSITE" id="PS50145"/>
    </source>
</evidence>
<keyword evidence="2 4" id="KW-0863">Zinc-finger</keyword>
<dbReference type="AlphaFoldDB" id="A0AAU9JXZ7"/>
<dbReference type="PROSITE" id="PS50089">
    <property type="entry name" value="ZF_RING_2"/>
    <property type="match status" value="1"/>
</dbReference>
<dbReference type="GO" id="GO:0008270">
    <property type="term" value="F:zinc ion binding"/>
    <property type="evidence" value="ECO:0007669"/>
    <property type="project" value="UniProtKB-KW"/>
</dbReference>
<reference evidence="7" key="1">
    <citation type="submission" date="2021-09" db="EMBL/GenBank/DDBJ databases">
        <authorList>
            <consortium name="AG Swart"/>
            <person name="Singh M."/>
            <person name="Singh A."/>
            <person name="Seah K."/>
            <person name="Emmerich C."/>
        </authorList>
    </citation>
    <scope>NUCLEOTIDE SEQUENCE</scope>
    <source>
        <strain evidence="7">ATCC30299</strain>
    </source>
</reference>
<evidence type="ECO:0000256" key="1">
    <source>
        <dbReference type="ARBA" id="ARBA00022723"/>
    </source>
</evidence>
<dbReference type="InterPro" id="IPR013083">
    <property type="entry name" value="Znf_RING/FYVE/PHD"/>
</dbReference>
<feature type="domain" description="TRAF-type" evidence="6">
    <location>
        <begin position="351"/>
        <end position="406"/>
    </location>
</feature>
<sequence length="502" mass="58206">MASSEEVKSYDLGPLPPIGHRNNISIHSFDINIEQYHEVEDEKEDNEIQFPRPLDIELWNGIEEVIIPEEDARAHETNAIFGFDGDEEIKEEIQVEISQISEENEIEKTLTSSLSSNLHASTIRDDRWLCPICLELFENPVETPCCHNLFCERCIFNIRRCPLCSKNLGRCMPNIPIRRLMDDLAVKCRHIKCDIVIRKADLINHEKECQMALVPCMNSFLCGEVLRRDLGKHLKDDCIYRPVPCALECGRVLAYCEMEKHLETDCQNVIVNCPQDCGVLIQRGEAEMHISQICPYTYIKCNLTDADGQSCPVRCMREELEEHHLICEFRKVRCLNNGCGQRISNRYVQDHDNACLFKEIQCPNNCSELILRKDIENHSNFCPLQVIECPYSEFGCTAKIERKNIKEHLEAEAVDHSLKMAEGCKQNKLAIAKMQFEMQIMKEMLKQEMIKIGDELKKVKGKKRDNERYALEWCDEEEAEAFLDERNGLICPFDELLRMLER</sequence>
<dbReference type="Gene3D" id="3.30.40.10">
    <property type="entry name" value="Zinc/RING finger domain, C3HC4 (zinc finger)"/>
    <property type="match status" value="4"/>
</dbReference>
<protein>
    <submittedName>
        <fullName evidence="7">Uncharacterized protein</fullName>
    </submittedName>
</protein>
<dbReference type="PANTHER" id="PTHR10131">
    <property type="entry name" value="TNF RECEPTOR ASSOCIATED FACTOR"/>
    <property type="match status" value="1"/>
</dbReference>
<feature type="zinc finger region" description="TRAF-type" evidence="4">
    <location>
        <begin position="205"/>
        <end position="249"/>
    </location>
</feature>
<gene>
    <name evidence="7" type="ORF">BSTOLATCC_MIC52255</name>
</gene>
<keyword evidence="8" id="KW-1185">Reference proteome</keyword>
<keyword evidence="3 4" id="KW-0862">Zinc</keyword>